<dbReference type="InterPro" id="IPR041916">
    <property type="entry name" value="Anti_sigma_zinc_sf"/>
</dbReference>
<evidence type="ECO:0000313" key="2">
    <source>
        <dbReference type="EMBL" id="GAA5079956.1"/>
    </source>
</evidence>
<organism evidence="2 3">
    <name type="scientific">[Roseibacterium] beibuensis</name>
    <dbReference type="NCBI Taxonomy" id="1193142"/>
    <lineage>
        <taxon>Bacteria</taxon>
        <taxon>Pseudomonadati</taxon>
        <taxon>Pseudomonadota</taxon>
        <taxon>Alphaproteobacteria</taxon>
        <taxon>Rhodobacterales</taxon>
        <taxon>Roseobacteraceae</taxon>
        <taxon>Roseicyclus</taxon>
    </lineage>
</organism>
<dbReference type="InterPro" id="IPR012807">
    <property type="entry name" value="Anti-sigma_ChrR"/>
</dbReference>
<evidence type="ECO:0000313" key="3">
    <source>
        <dbReference type="Proteomes" id="UP001499910"/>
    </source>
</evidence>
<dbReference type="Gene3D" id="2.60.120.10">
    <property type="entry name" value="Jelly Rolls"/>
    <property type="match status" value="1"/>
</dbReference>
<dbReference type="RefSeq" id="WP_259553399.1">
    <property type="nucleotide sequence ID" value="NZ_BAABHW010000006.1"/>
</dbReference>
<reference evidence="3" key="1">
    <citation type="journal article" date="2019" name="Int. J. Syst. Evol. Microbiol.">
        <title>The Global Catalogue of Microorganisms (GCM) 10K type strain sequencing project: providing services to taxonomists for standard genome sequencing and annotation.</title>
        <authorList>
            <consortium name="The Broad Institute Genomics Platform"/>
            <consortium name="The Broad Institute Genome Sequencing Center for Infectious Disease"/>
            <person name="Wu L."/>
            <person name="Ma J."/>
        </authorList>
    </citation>
    <scope>NUCLEOTIDE SEQUENCE [LARGE SCALE GENOMIC DNA]</scope>
    <source>
        <strain evidence="3">JCM 18015</strain>
    </source>
</reference>
<protein>
    <submittedName>
        <fullName evidence="2">Anti-sigma-E factor ChrR</fullName>
    </submittedName>
</protein>
<dbReference type="Gene3D" id="1.10.10.1320">
    <property type="entry name" value="Anti-sigma factor, zinc-finger domain"/>
    <property type="match status" value="1"/>
</dbReference>
<name>A0ABP9LPA9_9RHOB</name>
<accession>A0ABP9LPA9</accession>
<dbReference type="EMBL" id="BAABHW010000006">
    <property type="protein sequence ID" value="GAA5079956.1"/>
    <property type="molecule type" value="Genomic_DNA"/>
</dbReference>
<comment type="caution">
    <text evidence="2">The sequence shown here is derived from an EMBL/GenBank/DDBJ whole genome shotgun (WGS) entry which is preliminary data.</text>
</comment>
<sequence>MTDVQHQIPDDLLMGYATGALPQAFDLVIATHVSMSDDVRSRLAGFEALGGAVLEDLEEAEIAPDSLEQTLARIGEDTDRTVTAQPKAGVFPGPLRALLGGDTDSVKWRSVGLGARQAVLHADKEGTARLLYIPAGQAMPEHSHGGMELTLVLQGGYSADDGHFVRGDLEVADNDTHHTPIADDDGEDCICLVATDARLKFQKLLPRIAQPFIGI</sequence>
<dbReference type="Pfam" id="PF12973">
    <property type="entry name" value="Cupin_7"/>
    <property type="match status" value="1"/>
</dbReference>
<dbReference type="InterPro" id="IPR011051">
    <property type="entry name" value="RmlC_Cupin_sf"/>
</dbReference>
<dbReference type="InterPro" id="IPR025979">
    <property type="entry name" value="ChrR-like_cupin_dom"/>
</dbReference>
<dbReference type="CDD" id="cd20301">
    <property type="entry name" value="cupin_ChrR"/>
    <property type="match status" value="1"/>
</dbReference>
<feature type="domain" description="ChrR-like cupin" evidence="1">
    <location>
        <begin position="102"/>
        <end position="194"/>
    </location>
</feature>
<proteinExistence type="predicted"/>
<dbReference type="SUPFAM" id="SSF51182">
    <property type="entry name" value="RmlC-like cupins"/>
    <property type="match status" value="1"/>
</dbReference>
<keyword evidence="3" id="KW-1185">Reference proteome</keyword>
<dbReference type="NCBIfam" id="TIGR02451">
    <property type="entry name" value="anti_sig_ChrR"/>
    <property type="match status" value="1"/>
</dbReference>
<evidence type="ECO:0000259" key="1">
    <source>
        <dbReference type="Pfam" id="PF12973"/>
    </source>
</evidence>
<gene>
    <name evidence="2" type="primary">chrR</name>
    <name evidence="2" type="ORF">GCM10023209_32830</name>
</gene>
<dbReference type="InterPro" id="IPR014710">
    <property type="entry name" value="RmlC-like_jellyroll"/>
</dbReference>
<dbReference type="Proteomes" id="UP001499910">
    <property type="component" value="Unassembled WGS sequence"/>
</dbReference>